<name>A0ABT5XFA4_9EURY</name>
<feature type="compositionally biased region" description="Basic residues" evidence="1">
    <location>
        <begin position="1"/>
        <end position="12"/>
    </location>
</feature>
<protein>
    <submittedName>
        <fullName evidence="2">Uncharacterized protein</fullName>
    </submittedName>
</protein>
<dbReference type="Proteomes" id="UP001215956">
    <property type="component" value="Unassembled WGS sequence"/>
</dbReference>
<comment type="caution">
    <text evidence="2">The sequence shown here is derived from an EMBL/GenBank/DDBJ whole genome shotgun (WGS) entry which is preliminary data.</text>
</comment>
<sequence length="68" mass="6537">MAGKKLSLKLKKKEPEGAAPAAAAAPAGGAAPAFAAPAGGSGGMVLELRGANISIKEVVIKPKSAKGK</sequence>
<feature type="region of interest" description="Disordered" evidence="1">
    <location>
        <begin position="1"/>
        <end position="23"/>
    </location>
</feature>
<evidence type="ECO:0000256" key="1">
    <source>
        <dbReference type="SAM" id="MobiDB-lite"/>
    </source>
</evidence>
<proteinExistence type="predicted"/>
<evidence type="ECO:0000313" key="3">
    <source>
        <dbReference type="Proteomes" id="UP001215956"/>
    </source>
</evidence>
<keyword evidence="3" id="KW-1185">Reference proteome</keyword>
<dbReference type="RefSeq" id="WP_316969013.1">
    <property type="nucleotide sequence ID" value="NZ_JARFPL010000018.1"/>
</dbReference>
<dbReference type="EMBL" id="JARFPL010000018">
    <property type="protein sequence ID" value="MDF0593308.1"/>
    <property type="molecule type" value="Genomic_DNA"/>
</dbReference>
<accession>A0ABT5XFA4</accession>
<reference evidence="2 3" key="1">
    <citation type="submission" date="2023-03" db="EMBL/GenBank/DDBJ databases">
        <title>Whole genome sequencing of Methanotrichaceae archaeon M04Ac.</title>
        <authorList>
            <person name="Khomyakova M.A."/>
            <person name="Merkel A.Y."/>
            <person name="Slobodkin A.I."/>
        </authorList>
    </citation>
    <scope>NUCLEOTIDE SEQUENCE [LARGE SCALE GENOMIC DNA]</scope>
    <source>
        <strain evidence="2 3">M04Ac</strain>
    </source>
</reference>
<gene>
    <name evidence="2" type="ORF">P0O24_06905</name>
</gene>
<organism evidence="2 3">
    <name type="scientific">Candidatus Methanocrinis alkalitolerans</name>
    <dbReference type="NCBI Taxonomy" id="3033395"/>
    <lineage>
        <taxon>Archaea</taxon>
        <taxon>Methanobacteriati</taxon>
        <taxon>Methanobacteriota</taxon>
        <taxon>Stenosarchaea group</taxon>
        <taxon>Methanomicrobia</taxon>
        <taxon>Methanotrichales</taxon>
        <taxon>Methanotrichaceae</taxon>
        <taxon>Methanocrinis</taxon>
    </lineage>
</organism>
<evidence type="ECO:0000313" key="2">
    <source>
        <dbReference type="EMBL" id="MDF0593308.1"/>
    </source>
</evidence>